<feature type="domain" description="Mg chelatase-related protein C-terminal" evidence="2">
    <location>
        <begin position="416"/>
        <end position="510"/>
    </location>
</feature>
<dbReference type="GO" id="GO:0005524">
    <property type="term" value="F:ATP binding"/>
    <property type="evidence" value="ECO:0007669"/>
    <property type="project" value="InterPro"/>
</dbReference>
<evidence type="ECO:0000259" key="1">
    <source>
        <dbReference type="Pfam" id="PF01078"/>
    </source>
</evidence>
<dbReference type="RefSeq" id="WP_090469387.1">
    <property type="nucleotide sequence ID" value="NZ_FOWF01000005.1"/>
</dbReference>
<dbReference type="Pfam" id="PF01078">
    <property type="entry name" value="Mg_chelatase"/>
    <property type="match status" value="1"/>
</dbReference>
<accession>A0A1I7F243</accession>
<dbReference type="OrthoDB" id="9813147at2"/>
<sequence>MLSRVHTAVIRGLNAVPVTVETDVTGGMPCFRVVGMPDQAVMESRERVRSALRNCGLDFPMRRITVNIAPADIRKRGTHLDLPIAVGILLSSGQLPPGEEMEALCLMGELSLDGGIMPVPGVLPMIRMLKQKGFSRVVVPRKNAEEAALVPGIRIYGGDHLGQVAAHYRREKMMEPLAEITEEELLRRAAARTESDGMQPDFRDVRGQEAVKRAAMIAAAGGHSLLMTGSPATGKSMIAERIPSILPAMNYEEILETTMIWSGAGLLREDRPLMLHRPFRKPHQRISAAGLTGGGAVVRPGEITLASGGVLFLDEVGEFRSGVLDQLRVPLEEKVIRITRCGEVFVFPADFLLVAASNPCKCGNFGDPELPCTCSPSSVMRYREKLSGPLLDRIDLHVKMLRPEYEEMKESRTGMGSAEMREMVTRARDLQNRRYEGTGIRLNSQLTGGQTEALVPMNSACSRLLEEAYYSLRLNPRTLHKTRRIARTIADLEDSPAVRPEHILEALQYRMRREEWIPGCR</sequence>
<proteinExistence type="predicted"/>
<dbReference type="InterPro" id="IPR014721">
    <property type="entry name" value="Ribsml_uS5_D2-typ_fold_subgr"/>
</dbReference>
<dbReference type="NCBIfam" id="TIGR00368">
    <property type="entry name" value="YifB family Mg chelatase-like AAA ATPase"/>
    <property type="match status" value="1"/>
</dbReference>
<dbReference type="AlphaFoldDB" id="A0A1I7F243"/>
<evidence type="ECO:0000313" key="4">
    <source>
        <dbReference type="Proteomes" id="UP000198817"/>
    </source>
</evidence>
<dbReference type="Gene3D" id="3.40.50.300">
    <property type="entry name" value="P-loop containing nucleotide triphosphate hydrolases"/>
    <property type="match status" value="1"/>
</dbReference>
<feature type="domain" description="Magnesium chelatase ChlI-like catalytic" evidence="1">
    <location>
        <begin position="201"/>
        <end position="407"/>
    </location>
</feature>
<dbReference type="InterPro" id="IPR000523">
    <property type="entry name" value="Mg_chelatse_chII-like_cat_dom"/>
</dbReference>
<dbReference type="InterPro" id="IPR027417">
    <property type="entry name" value="P-loop_NTPase"/>
</dbReference>
<dbReference type="STRING" id="155865.SAMN05216515_10559"/>
<dbReference type="InterPro" id="IPR004482">
    <property type="entry name" value="Mg_chelat-rel"/>
</dbReference>
<dbReference type="SUPFAM" id="SSF54211">
    <property type="entry name" value="Ribosomal protein S5 domain 2-like"/>
    <property type="match status" value="1"/>
</dbReference>
<dbReference type="EMBL" id="FPBT01000001">
    <property type="protein sequence ID" value="SFU30247.1"/>
    <property type="molecule type" value="Genomic_DNA"/>
</dbReference>
<dbReference type="Proteomes" id="UP000198817">
    <property type="component" value="Unassembled WGS sequence"/>
</dbReference>
<dbReference type="Gene3D" id="3.30.230.10">
    <property type="match status" value="1"/>
</dbReference>
<reference evidence="3 4" key="1">
    <citation type="submission" date="2016-10" db="EMBL/GenBank/DDBJ databases">
        <authorList>
            <person name="de Groot N.N."/>
        </authorList>
    </citation>
    <scope>NUCLEOTIDE SEQUENCE [LARGE SCALE GENOMIC DNA]</scope>
    <source>
        <strain evidence="3 4">KHGC13</strain>
    </source>
</reference>
<dbReference type="InterPro" id="IPR045006">
    <property type="entry name" value="CHLI-like"/>
</dbReference>
<dbReference type="Pfam" id="PF13541">
    <property type="entry name" value="ChlI"/>
    <property type="match status" value="1"/>
</dbReference>
<gene>
    <name evidence="3" type="ORF">SAMN05216508_101205</name>
</gene>
<keyword evidence="4" id="KW-1185">Reference proteome</keyword>
<evidence type="ECO:0000313" key="3">
    <source>
        <dbReference type="EMBL" id="SFU30247.1"/>
    </source>
</evidence>
<dbReference type="InterPro" id="IPR020568">
    <property type="entry name" value="Ribosomal_Su5_D2-typ_SF"/>
</dbReference>
<dbReference type="PANTHER" id="PTHR32039:SF7">
    <property type="entry name" value="COMPETENCE PROTEIN COMM"/>
    <property type="match status" value="1"/>
</dbReference>
<protein>
    <submittedName>
        <fullName evidence="3">Magnesium chelatase family protein</fullName>
    </submittedName>
</protein>
<dbReference type="InterPro" id="IPR025158">
    <property type="entry name" value="Mg_chelat-rel_C"/>
</dbReference>
<dbReference type="PANTHER" id="PTHR32039">
    <property type="entry name" value="MAGNESIUM-CHELATASE SUBUNIT CHLI"/>
    <property type="match status" value="1"/>
</dbReference>
<evidence type="ECO:0000259" key="2">
    <source>
        <dbReference type="Pfam" id="PF13335"/>
    </source>
</evidence>
<dbReference type="SUPFAM" id="SSF52540">
    <property type="entry name" value="P-loop containing nucleoside triphosphate hydrolases"/>
    <property type="match status" value="1"/>
</dbReference>
<dbReference type="Pfam" id="PF13335">
    <property type="entry name" value="Mg_chelatase_C"/>
    <property type="match status" value="1"/>
</dbReference>
<name>A0A1I7F243_9FIRM</name>
<organism evidence="3 4">
    <name type="scientific">Eubacterium pyruvativorans</name>
    <dbReference type="NCBI Taxonomy" id="155865"/>
    <lineage>
        <taxon>Bacteria</taxon>
        <taxon>Bacillati</taxon>
        <taxon>Bacillota</taxon>
        <taxon>Clostridia</taxon>
        <taxon>Eubacteriales</taxon>
        <taxon>Eubacteriaceae</taxon>
        <taxon>Eubacterium</taxon>
    </lineage>
</organism>